<evidence type="ECO:0000256" key="1">
    <source>
        <dbReference type="ARBA" id="ARBA00022801"/>
    </source>
</evidence>
<dbReference type="InterPro" id="IPR003660">
    <property type="entry name" value="HAMP_dom"/>
</dbReference>
<accession>A0A2G1W7H0</accession>
<proteinExistence type="predicted"/>
<feature type="transmembrane region" description="Helical" evidence="2">
    <location>
        <begin position="146"/>
        <end position="168"/>
    </location>
</feature>
<keyword evidence="1" id="KW-0378">Hydrolase</keyword>
<dbReference type="SMART" id="SM00304">
    <property type="entry name" value="HAMP"/>
    <property type="match status" value="1"/>
</dbReference>
<dbReference type="GO" id="GO:0016020">
    <property type="term" value="C:membrane"/>
    <property type="evidence" value="ECO:0007669"/>
    <property type="project" value="InterPro"/>
</dbReference>
<dbReference type="InterPro" id="IPR001932">
    <property type="entry name" value="PPM-type_phosphatase-like_dom"/>
</dbReference>
<reference evidence="5 6" key="1">
    <citation type="submission" date="2017-06" db="EMBL/GenBank/DDBJ databases">
        <title>Description of Rhodopirellula bahusiensis sp. nov.</title>
        <authorList>
            <person name="Kizina J."/>
            <person name="Harder J."/>
        </authorList>
    </citation>
    <scope>NUCLEOTIDE SEQUENCE [LARGE SCALE GENOMIC DNA]</scope>
    <source>
        <strain evidence="5 6">SWK21</strain>
    </source>
</reference>
<dbReference type="SUPFAM" id="SSF158472">
    <property type="entry name" value="HAMP domain-like"/>
    <property type="match status" value="1"/>
</dbReference>
<dbReference type="Pfam" id="PF00672">
    <property type="entry name" value="HAMP"/>
    <property type="match status" value="1"/>
</dbReference>
<keyword evidence="6" id="KW-1185">Reference proteome</keyword>
<evidence type="ECO:0000256" key="2">
    <source>
        <dbReference type="SAM" id="Phobius"/>
    </source>
</evidence>
<protein>
    <submittedName>
        <fullName evidence="5">Serine/threonine protein phosphatase</fullName>
    </submittedName>
</protein>
<keyword evidence="2" id="KW-0472">Membrane</keyword>
<dbReference type="GO" id="GO:0007165">
    <property type="term" value="P:signal transduction"/>
    <property type="evidence" value="ECO:0007669"/>
    <property type="project" value="InterPro"/>
</dbReference>
<dbReference type="SMART" id="SM00331">
    <property type="entry name" value="PP2C_SIG"/>
    <property type="match status" value="1"/>
</dbReference>
<dbReference type="PANTHER" id="PTHR43156:SF2">
    <property type="entry name" value="STAGE II SPORULATION PROTEIN E"/>
    <property type="match status" value="1"/>
</dbReference>
<keyword evidence="2" id="KW-1133">Transmembrane helix</keyword>
<dbReference type="Proteomes" id="UP000225740">
    <property type="component" value="Unassembled WGS sequence"/>
</dbReference>
<evidence type="ECO:0000313" key="6">
    <source>
        <dbReference type="Proteomes" id="UP000225740"/>
    </source>
</evidence>
<dbReference type="InterPro" id="IPR036457">
    <property type="entry name" value="PPM-type-like_dom_sf"/>
</dbReference>
<sequence length="473" mass="52069">MNSFLLIMISGFLVVDHRLRVRREVGQTRVALAEEAKTLYESAVAVEGENSDAVQKLVDSVCARMNSDESPGHHIALQWRGELLQAKSHGRSSPEMFDAMMAAAHGHVDAEPMAEAMVVGAFQGPAGQVLVSEQRSNILAVAREALIRQMIAVFLAGSLAAFLVNLVLRKIVTKPIRRLVTSLQSVGDGNLESRVDVHSCRELTYLGEQFNDMAAKLDAAERDRRIHMSKAKAIQQNLRPSSEVIPGLNIAELFEPAEDVGGDYYDVIRLNDNSTLLCIADVCGHGVPAAMAATLLKAFVAEAAKQSRHPAEILTRVNQQYHEYVMLGYFATMVLVRIDMAEKQLVYANAGHELPFLQCGQEPVQRLDHSDLILGVEEDTTYEESRRSICSGTKLVLVSDGVTEAFNPDDEQFGTERVTDTIEQAIGENASELVQRFAKALGSFRNDRDAFDDTTLVVAELVEEDDRLNESES</sequence>
<dbReference type="CDD" id="cd06225">
    <property type="entry name" value="HAMP"/>
    <property type="match status" value="1"/>
</dbReference>
<evidence type="ECO:0000259" key="3">
    <source>
        <dbReference type="PROSITE" id="PS50885"/>
    </source>
</evidence>
<comment type="caution">
    <text evidence="5">The sequence shown here is derived from an EMBL/GenBank/DDBJ whole genome shotgun (WGS) entry which is preliminary data.</text>
</comment>
<organism evidence="5 6">
    <name type="scientific">Rhodopirellula bahusiensis</name>
    <dbReference type="NCBI Taxonomy" id="2014065"/>
    <lineage>
        <taxon>Bacteria</taxon>
        <taxon>Pseudomonadati</taxon>
        <taxon>Planctomycetota</taxon>
        <taxon>Planctomycetia</taxon>
        <taxon>Pirellulales</taxon>
        <taxon>Pirellulaceae</taxon>
        <taxon>Rhodopirellula</taxon>
    </lineage>
</organism>
<dbReference type="EMBL" id="NIZW01000008">
    <property type="protein sequence ID" value="PHQ34984.1"/>
    <property type="molecule type" value="Genomic_DNA"/>
</dbReference>
<dbReference type="Gene3D" id="3.60.40.10">
    <property type="entry name" value="PPM-type phosphatase domain"/>
    <property type="match status" value="1"/>
</dbReference>
<dbReference type="Pfam" id="PF07228">
    <property type="entry name" value="SpoIIE"/>
    <property type="match status" value="1"/>
</dbReference>
<dbReference type="AlphaFoldDB" id="A0A2G1W7H0"/>
<feature type="domain" description="PPM-type phosphatase" evidence="4">
    <location>
        <begin position="247"/>
        <end position="461"/>
    </location>
</feature>
<name>A0A2G1W7H0_9BACT</name>
<gene>
    <name evidence="5" type="ORF">CEE69_11130</name>
</gene>
<feature type="domain" description="HAMP" evidence="3">
    <location>
        <begin position="170"/>
        <end position="222"/>
    </location>
</feature>
<dbReference type="SUPFAM" id="SSF81606">
    <property type="entry name" value="PP2C-like"/>
    <property type="match status" value="1"/>
</dbReference>
<dbReference type="GO" id="GO:0016791">
    <property type="term" value="F:phosphatase activity"/>
    <property type="evidence" value="ECO:0007669"/>
    <property type="project" value="TreeGrafter"/>
</dbReference>
<evidence type="ECO:0000259" key="4">
    <source>
        <dbReference type="PROSITE" id="PS51746"/>
    </source>
</evidence>
<dbReference type="PROSITE" id="PS50885">
    <property type="entry name" value="HAMP"/>
    <property type="match status" value="1"/>
</dbReference>
<dbReference type="InterPro" id="IPR052016">
    <property type="entry name" value="Bact_Sigma-Reg"/>
</dbReference>
<dbReference type="PROSITE" id="PS51746">
    <property type="entry name" value="PPM_2"/>
    <property type="match status" value="1"/>
</dbReference>
<evidence type="ECO:0000313" key="5">
    <source>
        <dbReference type="EMBL" id="PHQ34984.1"/>
    </source>
</evidence>
<dbReference type="PANTHER" id="PTHR43156">
    <property type="entry name" value="STAGE II SPORULATION PROTEIN E-RELATED"/>
    <property type="match status" value="1"/>
</dbReference>
<dbReference type="Gene3D" id="6.10.340.10">
    <property type="match status" value="1"/>
</dbReference>
<keyword evidence="2" id="KW-0812">Transmembrane</keyword>